<protein>
    <recommendedName>
        <fullName evidence="3">ADF-H domain-containing protein</fullName>
    </recommendedName>
</protein>
<dbReference type="Proteomes" id="UP000828390">
    <property type="component" value="Unassembled WGS sequence"/>
</dbReference>
<dbReference type="Pfam" id="PF00241">
    <property type="entry name" value="Cofilin_ADF"/>
    <property type="match status" value="1"/>
</dbReference>
<keyword evidence="5" id="KW-1185">Reference proteome</keyword>
<evidence type="ECO:0000256" key="1">
    <source>
        <dbReference type="ARBA" id="ARBA00006844"/>
    </source>
</evidence>
<dbReference type="PROSITE" id="PS51263">
    <property type="entry name" value="ADF_H"/>
    <property type="match status" value="1"/>
</dbReference>
<feature type="domain" description="ADF-H" evidence="3">
    <location>
        <begin position="4"/>
        <end position="140"/>
    </location>
</feature>
<keyword evidence="2" id="KW-0009">Actin-binding</keyword>
<reference evidence="4" key="2">
    <citation type="submission" date="2020-11" db="EMBL/GenBank/DDBJ databases">
        <authorList>
            <person name="McCartney M.A."/>
            <person name="Auch B."/>
            <person name="Kono T."/>
            <person name="Mallez S."/>
            <person name="Becker A."/>
            <person name="Gohl D.M."/>
            <person name="Silverstein K.A.T."/>
            <person name="Koren S."/>
            <person name="Bechman K.B."/>
            <person name="Herman A."/>
            <person name="Abrahante J.E."/>
            <person name="Garbe J."/>
        </authorList>
    </citation>
    <scope>NUCLEOTIDE SEQUENCE</scope>
    <source>
        <strain evidence="4">Duluth1</strain>
        <tissue evidence="4">Whole animal</tissue>
    </source>
</reference>
<evidence type="ECO:0000313" key="5">
    <source>
        <dbReference type="Proteomes" id="UP000828390"/>
    </source>
</evidence>
<dbReference type="InterPro" id="IPR029006">
    <property type="entry name" value="ADF-H/Gelsolin-like_dom_sf"/>
</dbReference>
<evidence type="ECO:0000256" key="2">
    <source>
        <dbReference type="ARBA" id="ARBA00023203"/>
    </source>
</evidence>
<dbReference type="GO" id="GO:0003779">
    <property type="term" value="F:actin binding"/>
    <property type="evidence" value="ECO:0007669"/>
    <property type="project" value="UniProtKB-KW"/>
</dbReference>
<dbReference type="GO" id="GO:0015629">
    <property type="term" value="C:actin cytoskeleton"/>
    <property type="evidence" value="ECO:0007669"/>
    <property type="project" value="InterPro"/>
</dbReference>
<sequence length="144" mass="16426">MSSGVQVSEDAINTFRDMKDKHLHSYVILKINEKGDQIVLDEKGPKDDETSHEVLCRKLQEAAENKQGRYALFDCIYDKNKTSKLCLITWVDDAMVKIKDKMLYTSSKKQLQSKMEGIAVNLQCNSIEDLEWAAIVSKCASKYD</sequence>
<dbReference type="InterPro" id="IPR017904">
    <property type="entry name" value="ADF/Cofilin"/>
</dbReference>
<organism evidence="4 5">
    <name type="scientific">Dreissena polymorpha</name>
    <name type="common">Zebra mussel</name>
    <name type="synonym">Mytilus polymorpha</name>
    <dbReference type="NCBI Taxonomy" id="45954"/>
    <lineage>
        <taxon>Eukaryota</taxon>
        <taxon>Metazoa</taxon>
        <taxon>Spiralia</taxon>
        <taxon>Lophotrochozoa</taxon>
        <taxon>Mollusca</taxon>
        <taxon>Bivalvia</taxon>
        <taxon>Autobranchia</taxon>
        <taxon>Heteroconchia</taxon>
        <taxon>Euheterodonta</taxon>
        <taxon>Imparidentia</taxon>
        <taxon>Neoheterodontei</taxon>
        <taxon>Myida</taxon>
        <taxon>Dreissenoidea</taxon>
        <taxon>Dreissenidae</taxon>
        <taxon>Dreissena</taxon>
    </lineage>
</organism>
<gene>
    <name evidence="4" type="ORF">DPMN_051335</name>
</gene>
<dbReference type="SMART" id="SM00102">
    <property type="entry name" value="ADF"/>
    <property type="match status" value="1"/>
</dbReference>
<accession>A0A9D4CIT1</accession>
<reference evidence="4" key="1">
    <citation type="journal article" date="2019" name="bioRxiv">
        <title>The Genome of the Zebra Mussel, Dreissena polymorpha: A Resource for Invasive Species Research.</title>
        <authorList>
            <person name="McCartney M.A."/>
            <person name="Auch B."/>
            <person name="Kono T."/>
            <person name="Mallez S."/>
            <person name="Zhang Y."/>
            <person name="Obille A."/>
            <person name="Becker A."/>
            <person name="Abrahante J.E."/>
            <person name="Garbe J."/>
            <person name="Badalamenti J.P."/>
            <person name="Herman A."/>
            <person name="Mangelson H."/>
            <person name="Liachko I."/>
            <person name="Sullivan S."/>
            <person name="Sone E.D."/>
            <person name="Koren S."/>
            <person name="Silverstein K.A.T."/>
            <person name="Beckman K.B."/>
            <person name="Gohl D.M."/>
        </authorList>
    </citation>
    <scope>NUCLEOTIDE SEQUENCE</scope>
    <source>
        <strain evidence="4">Duluth1</strain>
        <tissue evidence="4">Whole animal</tissue>
    </source>
</reference>
<dbReference type="OrthoDB" id="10249245at2759"/>
<evidence type="ECO:0000259" key="3">
    <source>
        <dbReference type="PROSITE" id="PS51263"/>
    </source>
</evidence>
<dbReference type="Gene3D" id="3.40.20.10">
    <property type="entry name" value="Severin"/>
    <property type="match status" value="1"/>
</dbReference>
<dbReference type="SUPFAM" id="SSF55753">
    <property type="entry name" value="Actin depolymerizing proteins"/>
    <property type="match status" value="1"/>
</dbReference>
<dbReference type="EMBL" id="JAIWYP010000012">
    <property type="protein sequence ID" value="KAH3725491.1"/>
    <property type="molecule type" value="Genomic_DNA"/>
</dbReference>
<dbReference type="PANTHER" id="PTHR11913">
    <property type="entry name" value="COFILIN-RELATED"/>
    <property type="match status" value="1"/>
</dbReference>
<proteinExistence type="inferred from homology"/>
<dbReference type="CDD" id="cd11286">
    <property type="entry name" value="ADF_cofilin_like"/>
    <property type="match status" value="1"/>
</dbReference>
<dbReference type="AlphaFoldDB" id="A0A9D4CIT1"/>
<dbReference type="InterPro" id="IPR002108">
    <property type="entry name" value="ADF-H"/>
</dbReference>
<name>A0A9D4CIT1_DREPO</name>
<evidence type="ECO:0000313" key="4">
    <source>
        <dbReference type="EMBL" id="KAH3725491.1"/>
    </source>
</evidence>
<comment type="caution">
    <text evidence="4">The sequence shown here is derived from an EMBL/GenBank/DDBJ whole genome shotgun (WGS) entry which is preliminary data.</text>
</comment>
<comment type="similarity">
    <text evidence="1">Belongs to the actin-binding proteins ADF family.</text>
</comment>
<dbReference type="GO" id="GO:0030042">
    <property type="term" value="P:actin filament depolymerization"/>
    <property type="evidence" value="ECO:0007669"/>
    <property type="project" value="InterPro"/>
</dbReference>